<keyword evidence="2" id="KW-1185">Reference proteome</keyword>
<reference evidence="1" key="1">
    <citation type="submission" date="2022-02" db="EMBL/GenBank/DDBJ databases">
        <title>Plant Genome Project.</title>
        <authorList>
            <person name="Zhang R.-G."/>
        </authorList>
    </citation>
    <scope>NUCLEOTIDE SEQUENCE</scope>
    <source>
        <strain evidence="1">AT1</strain>
    </source>
</reference>
<evidence type="ECO:0000313" key="2">
    <source>
        <dbReference type="Proteomes" id="UP001062846"/>
    </source>
</evidence>
<comment type="caution">
    <text evidence="1">The sequence shown here is derived from an EMBL/GenBank/DDBJ whole genome shotgun (WGS) entry which is preliminary data.</text>
</comment>
<proteinExistence type="predicted"/>
<organism evidence="1 2">
    <name type="scientific">Rhododendron molle</name>
    <name type="common">Chinese azalea</name>
    <name type="synonym">Azalea mollis</name>
    <dbReference type="NCBI Taxonomy" id="49168"/>
    <lineage>
        <taxon>Eukaryota</taxon>
        <taxon>Viridiplantae</taxon>
        <taxon>Streptophyta</taxon>
        <taxon>Embryophyta</taxon>
        <taxon>Tracheophyta</taxon>
        <taxon>Spermatophyta</taxon>
        <taxon>Magnoliopsida</taxon>
        <taxon>eudicotyledons</taxon>
        <taxon>Gunneridae</taxon>
        <taxon>Pentapetalae</taxon>
        <taxon>asterids</taxon>
        <taxon>Ericales</taxon>
        <taxon>Ericaceae</taxon>
        <taxon>Ericoideae</taxon>
        <taxon>Rhodoreae</taxon>
        <taxon>Rhododendron</taxon>
    </lineage>
</organism>
<dbReference type="EMBL" id="CM046389">
    <property type="protein sequence ID" value="KAI8566662.1"/>
    <property type="molecule type" value="Genomic_DNA"/>
</dbReference>
<name>A0ACC0PLQ5_RHOML</name>
<protein>
    <submittedName>
        <fullName evidence="1">Uncharacterized protein</fullName>
    </submittedName>
</protein>
<evidence type="ECO:0000313" key="1">
    <source>
        <dbReference type="EMBL" id="KAI8566662.1"/>
    </source>
</evidence>
<sequence length="220" mass="24726">MLSLKTGCLSLLSALLAASAQNRCTSLVCSCYVPSRCSDCNDDQVHHRSSSNNSSNNKKRFSAANKDGVRQDLCNDRLQSQGNRRTNGTHIDPIPLKSNLKKFTTVEVDQERVATRKVNWPDAHGKDIANVQLFEPSDLLCCHSSIHFIVCRRAVSSREYRILVFVQFNERDGILQSSVQQHSMYSDAILFININRAQILYSTAVGEIHKWKKCNDVPGK</sequence>
<accession>A0ACC0PLQ5</accession>
<dbReference type="Proteomes" id="UP001062846">
    <property type="component" value="Chromosome 2"/>
</dbReference>
<gene>
    <name evidence="1" type="ORF">RHMOL_Rhmol02G0059100</name>
</gene>